<dbReference type="InterPro" id="IPR050595">
    <property type="entry name" value="Bact_response_regulator"/>
</dbReference>
<keyword evidence="1 6" id="KW-0597">Phosphoprotein</keyword>
<gene>
    <name evidence="8" type="ORF">BIY37_08740</name>
</gene>
<dbReference type="CDD" id="cd17574">
    <property type="entry name" value="REC_OmpR"/>
    <property type="match status" value="1"/>
</dbReference>
<proteinExistence type="predicted"/>
<dbReference type="Pfam" id="PF00072">
    <property type="entry name" value="Response_reg"/>
    <property type="match status" value="1"/>
</dbReference>
<dbReference type="InterPro" id="IPR001789">
    <property type="entry name" value="Sig_transdc_resp-reg_receiver"/>
</dbReference>
<dbReference type="PROSITE" id="PS50110">
    <property type="entry name" value="RESPONSE_REGULATORY"/>
    <property type="match status" value="1"/>
</dbReference>
<evidence type="ECO:0000313" key="9">
    <source>
        <dbReference type="Proteomes" id="UP000242219"/>
    </source>
</evidence>
<dbReference type="SMART" id="SM00448">
    <property type="entry name" value="REC"/>
    <property type="match status" value="1"/>
</dbReference>
<keyword evidence="9" id="KW-1185">Reference proteome</keyword>
<dbReference type="GO" id="GO:0003677">
    <property type="term" value="F:DNA binding"/>
    <property type="evidence" value="ECO:0007669"/>
    <property type="project" value="UniProtKB-KW"/>
</dbReference>
<evidence type="ECO:0000256" key="6">
    <source>
        <dbReference type="PROSITE-ProRule" id="PRU00169"/>
    </source>
</evidence>
<evidence type="ECO:0000313" key="8">
    <source>
        <dbReference type="EMBL" id="OQD45380.1"/>
    </source>
</evidence>
<evidence type="ECO:0000256" key="5">
    <source>
        <dbReference type="ARBA" id="ARBA00023163"/>
    </source>
</evidence>
<sequence>MYRTRTNQKKILIVDDDEEVVKYMSVVLEDAGFEVLKAYSGNDGINLALNSNPDLIVLDLMMPDVSGFDVVERLRNHPTAKKIPIIICSAKDITPEDKKVLNGHILTIVQKSSNTKEVLLSTIKKIEQLHVKKADTQ</sequence>
<dbReference type="InterPro" id="IPR011006">
    <property type="entry name" value="CheY-like_superfamily"/>
</dbReference>
<evidence type="ECO:0000256" key="1">
    <source>
        <dbReference type="ARBA" id="ARBA00022553"/>
    </source>
</evidence>
<dbReference type="GO" id="GO:0000160">
    <property type="term" value="P:phosphorelay signal transduction system"/>
    <property type="evidence" value="ECO:0007669"/>
    <property type="project" value="UniProtKB-KW"/>
</dbReference>
<dbReference type="Proteomes" id="UP000242219">
    <property type="component" value="Unassembled WGS sequence"/>
</dbReference>
<evidence type="ECO:0000256" key="3">
    <source>
        <dbReference type="ARBA" id="ARBA00023015"/>
    </source>
</evidence>
<keyword evidence="2" id="KW-0902">Two-component regulatory system</keyword>
<organism evidence="8 9">
    <name type="scientific">Candidatus Brocadia sapporoensis</name>
    <dbReference type="NCBI Taxonomy" id="392547"/>
    <lineage>
        <taxon>Bacteria</taxon>
        <taxon>Pseudomonadati</taxon>
        <taxon>Planctomycetota</taxon>
        <taxon>Candidatus Brocadiia</taxon>
        <taxon>Candidatus Brocadiales</taxon>
        <taxon>Candidatus Brocadiaceae</taxon>
        <taxon>Candidatus Brocadia</taxon>
    </lineage>
</organism>
<keyword evidence="3" id="KW-0805">Transcription regulation</keyword>
<protein>
    <recommendedName>
        <fullName evidence="7">Response regulatory domain-containing protein</fullName>
    </recommendedName>
</protein>
<feature type="modified residue" description="4-aspartylphosphate" evidence="6">
    <location>
        <position position="59"/>
    </location>
</feature>
<dbReference type="SUPFAM" id="SSF52172">
    <property type="entry name" value="CheY-like"/>
    <property type="match status" value="1"/>
</dbReference>
<feature type="domain" description="Response regulatory" evidence="7">
    <location>
        <begin position="10"/>
        <end position="126"/>
    </location>
</feature>
<evidence type="ECO:0000259" key="7">
    <source>
        <dbReference type="PROSITE" id="PS50110"/>
    </source>
</evidence>
<keyword evidence="5" id="KW-0804">Transcription</keyword>
<dbReference type="PANTHER" id="PTHR44591:SF14">
    <property type="entry name" value="PROTEIN PILG"/>
    <property type="match status" value="1"/>
</dbReference>
<dbReference type="FunFam" id="3.40.50.2300:FF:000001">
    <property type="entry name" value="DNA-binding response regulator PhoB"/>
    <property type="match status" value="1"/>
</dbReference>
<dbReference type="AlphaFoldDB" id="A0A1V6LZ21"/>
<name>A0A1V6LZ21_9BACT</name>
<accession>A0A1V6LZ21</accession>
<dbReference type="EMBL" id="MJUW02000094">
    <property type="protein sequence ID" value="OQD45380.1"/>
    <property type="molecule type" value="Genomic_DNA"/>
</dbReference>
<evidence type="ECO:0000256" key="4">
    <source>
        <dbReference type="ARBA" id="ARBA00023125"/>
    </source>
</evidence>
<comment type="caution">
    <text evidence="8">The sequence shown here is derived from an EMBL/GenBank/DDBJ whole genome shotgun (WGS) entry which is preliminary data.</text>
</comment>
<dbReference type="Gene3D" id="3.40.50.2300">
    <property type="match status" value="1"/>
</dbReference>
<reference evidence="8 9" key="1">
    <citation type="journal article" date="2016" name="Genome Announc.">
        <title>Draft Genome Sequence of the Anaerobic Ammonium-Oxidizing Bacterium 'Candidatus Brocadia sp. 40'.</title>
        <authorList>
            <person name="Ali M."/>
            <person name="Haroon M.F."/>
            <person name="Narita Y."/>
            <person name="Zhang L."/>
            <person name="Rangel Shaw D."/>
            <person name="Okabe S."/>
            <person name="Saikaly P.E."/>
        </authorList>
    </citation>
    <scope>NUCLEOTIDE SEQUENCE [LARGE SCALE GENOMIC DNA]</scope>
    <source>
        <strain evidence="8 9">40</strain>
    </source>
</reference>
<dbReference type="PANTHER" id="PTHR44591">
    <property type="entry name" value="STRESS RESPONSE REGULATOR PROTEIN 1"/>
    <property type="match status" value="1"/>
</dbReference>
<keyword evidence="4" id="KW-0238">DNA-binding</keyword>
<evidence type="ECO:0000256" key="2">
    <source>
        <dbReference type="ARBA" id="ARBA00023012"/>
    </source>
</evidence>